<name>A0A833XND9_JUGRE</name>
<sequence>MGHRRFLPPDHIWRKKKTIFNGYAEHRDPPTVYSREDILIQLQDIPNANFGKGIKKRKCTIDEFNWTKKSIFFQLPYWLTIKIRHNLDVMHIEKKICDNILGTLMNISRKIKDHPNARRDLSNLNIRKELHLIQDDTRISMPHACYTLYGVERTGFCNWLRGVKFPDGFASNIDRCVSVPDCKISGMKSHDCHIFMQRLLPAAIFGYLRQDVRLALTELSTFFKELCARTCKVDVLERLQANIVVILCKFEMVFPPTFFDVIVHLAYHLPREALLPGPVQYRWMYPFKRYVKNKACPEGSIAKAYIHVECLNFCSMYLHDVETRFNPLEPNVDEEDEGVREGLCIFSQKVRPMGFASRHRLDDNIFIKARCEHYIQISQEYPDDVDSMHAEKFPDWFKSHIQSLLADNPREVSEDLYALACGLDPWCASYSGCITNGIRFHTKNHEEHRRTQNSGVMVISEQPGSEKLEFFGRLTDILEIRYMGWHHVYLFKCEWFDISDSKQGIRVEKHFISMNMSRTAYKDDPFVLACQASQVFYLKNRSIRGDWYIVQKVKGRNVYDVPRKPLIEDDASDSSNVDAYQEDNSGDAYVNIHANDIPLQTNMHRPNVEPEQIEVDTSVMQRSNCNQFERGFINDDTNEDSSSHSTEVEGSIEEDSLSDDEMN</sequence>
<feature type="region of interest" description="Disordered" evidence="1">
    <location>
        <begin position="630"/>
        <end position="663"/>
    </location>
</feature>
<dbReference type="EMBL" id="LIHL02000004">
    <property type="protein sequence ID" value="KAF5472076.1"/>
    <property type="molecule type" value="Genomic_DNA"/>
</dbReference>
<dbReference type="InterPro" id="IPR004242">
    <property type="entry name" value="Transposase_21"/>
</dbReference>
<protein>
    <recommendedName>
        <fullName evidence="6">DUF4218 domain-containing protein</fullName>
    </recommendedName>
</protein>
<evidence type="ECO:0000256" key="1">
    <source>
        <dbReference type="SAM" id="MobiDB-lite"/>
    </source>
</evidence>
<feature type="compositionally biased region" description="Acidic residues" evidence="1">
    <location>
        <begin position="650"/>
        <end position="663"/>
    </location>
</feature>
<proteinExistence type="predicted"/>
<evidence type="ECO:0008006" key="6">
    <source>
        <dbReference type="Google" id="ProtNLM"/>
    </source>
</evidence>
<dbReference type="InterPro" id="IPR025312">
    <property type="entry name" value="DUF4216"/>
</dbReference>
<dbReference type="InterPro" id="IPR025452">
    <property type="entry name" value="DUF4218"/>
</dbReference>
<evidence type="ECO:0000313" key="5">
    <source>
        <dbReference type="Proteomes" id="UP000619265"/>
    </source>
</evidence>
<dbReference type="Pfam" id="PF13952">
    <property type="entry name" value="DUF4216"/>
    <property type="match status" value="1"/>
</dbReference>
<dbReference type="AlphaFoldDB" id="A0A833XND9"/>
<dbReference type="PANTHER" id="PTHR48258:SF6">
    <property type="entry name" value="LEUCINE-RICH REPEAT DOMAIN, L DOMAIN-CONTAINING PROTEIN"/>
    <property type="match status" value="1"/>
</dbReference>
<evidence type="ECO:0000259" key="3">
    <source>
        <dbReference type="Pfam" id="PF13960"/>
    </source>
</evidence>
<dbReference type="Proteomes" id="UP000619265">
    <property type="component" value="Unassembled WGS sequence"/>
</dbReference>
<dbReference type="Gramene" id="Jr04_07000_p1">
    <property type="protein sequence ID" value="cds.Jr04_07000_p1"/>
    <property type="gene ID" value="Jr04_07000"/>
</dbReference>
<evidence type="ECO:0000313" key="4">
    <source>
        <dbReference type="EMBL" id="KAF5472076.1"/>
    </source>
</evidence>
<evidence type="ECO:0000259" key="2">
    <source>
        <dbReference type="Pfam" id="PF13952"/>
    </source>
</evidence>
<accession>A0A833XND9</accession>
<dbReference type="Pfam" id="PF13960">
    <property type="entry name" value="DUF4218"/>
    <property type="match status" value="1"/>
</dbReference>
<reference evidence="4" key="2">
    <citation type="submission" date="2020-03" db="EMBL/GenBank/DDBJ databases">
        <title>Walnut 2.0.</title>
        <authorList>
            <person name="Marrano A."/>
            <person name="Britton M."/>
            <person name="Zimin A.V."/>
            <person name="Zaini P.A."/>
            <person name="Workman R."/>
            <person name="Puiu D."/>
            <person name="Bianco L."/>
            <person name="Allen B.J."/>
            <person name="Troggio M."/>
            <person name="Leslie C.A."/>
            <person name="Timp W."/>
            <person name="Dendekar A."/>
            <person name="Salzberg S.L."/>
            <person name="Neale D.B."/>
        </authorList>
    </citation>
    <scope>NUCLEOTIDE SEQUENCE</scope>
    <source>
        <tissue evidence="4">Leaves</tissue>
    </source>
</reference>
<feature type="domain" description="DUF4218" evidence="3">
    <location>
        <begin position="226"/>
        <end position="327"/>
    </location>
</feature>
<comment type="caution">
    <text evidence="4">The sequence shown here is derived from an EMBL/GenBank/DDBJ whole genome shotgun (WGS) entry which is preliminary data.</text>
</comment>
<feature type="domain" description="DUF4216" evidence="2">
    <location>
        <begin position="479"/>
        <end position="550"/>
    </location>
</feature>
<gene>
    <name evidence="4" type="ORF">F2P56_008822</name>
</gene>
<dbReference type="Pfam" id="PF02992">
    <property type="entry name" value="Transposase_21"/>
    <property type="match status" value="1"/>
</dbReference>
<dbReference type="PANTHER" id="PTHR48258">
    <property type="entry name" value="DUF4218 DOMAIN-CONTAINING PROTEIN-RELATED"/>
    <property type="match status" value="1"/>
</dbReference>
<reference evidence="4" key="1">
    <citation type="submission" date="2015-10" db="EMBL/GenBank/DDBJ databases">
        <authorList>
            <person name="Martinez-Garcia P.J."/>
            <person name="Crepeau M.W."/>
            <person name="Puiu D."/>
            <person name="Gonzalez-Ibeas D."/>
            <person name="Whalen J."/>
            <person name="Stevens K."/>
            <person name="Paul R."/>
            <person name="Butterfield T."/>
            <person name="Britton M."/>
            <person name="Reagan R."/>
            <person name="Chakraborty S."/>
            <person name="Walawage S.L."/>
            <person name="Vasquez-Gross H.A."/>
            <person name="Cardeno C."/>
            <person name="Famula R."/>
            <person name="Pratt K."/>
            <person name="Kuruganti S."/>
            <person name="Aradhya M.K."/>
            <person name="Leslie C.A."/>
            <person name="Dandekar A.M."/>
            <person name="Salzberg S.L."/>
            <person name="Wegrzyn J.L."/>
            <person name="Langley C.H."/>
            <person name="Neale D.B."/>
        </authorList>
    </citation>
    <scope>NUCLEOTIDE SEQUENCE</scope>
    <source>
        <tissue evidence="4">Leaves</tissue>
    </source>
</reference>
<organism evidence="4 5">
    <name type="scientific">Juglans regia</name>
    <name type="common">English walnut</name>
    <dbReference type="NCBI Taxonomy" id="51240"/>
    <lineage>
        <taxon>Eukaryota</taxon>
        <taxon>Viridiplantae</taxon>
        <taxon>Streptophyta</taxon>
        <taxon>Embryophyta</taxon>
        <taxon>Tracheophyta</taxon>
        <taxon>Spermatophyta</taxon>
        <taxon>Magnoliopsida</taxon>
        <taxon>eudicotyledons</taxon>
        <taxon>Gunneridae</taxon>
        <taxon>Pentapetalae</taxon>
        <taxon>rosids</taxon>
        <taxon>fabids</taxon>
        <taxon>Fagales</taxon>
        <taxon>Juglandaceae</taxon>
        <taxon>Juglans</taxon>
    </lineage>
</organism>